<comment type="caution">
    <text evidence="1">The sequence shown here is derived from an EMBL/GenBank/DDBJ whole genome shotgun (WGS) entry which is preliminary data.</text>
</comment>
<protein>
    <submittedName>
        <fullName evidence="1">Uncharacterized protein</fullName>
    </submittedName>
</protein>
<sequence>MGLDWAPVSRSRMGLHFRGRQRGRWLLFDIAKSRHATWAVFDDQKPIQAAAIPQLQDVRSKIGYRRQDVNVGRSWQSSRCRRVRFFAAWEKFERAADFASWRGKCLIRRPDKHGPFPYWGSSINQRKHGELMKMQSERRIACPDLDLMMWGRPESPTP</sequence>
<reference evidence="1" key="1">
    <citation type="journal article" date="2023" name="Mol. Phylogenet. Evol.">
        <title>Genome-scale phylogeny and comparative genomics of the fungal order Sordariales.</title>
        <authorList>
            <person name="Hensen N."/>
            <person name="Bonometti L."/>
            <person name="Westerberg I."/>
            <person name="Brannstrom I.O."/>
            <person name="Guillou S."/>
            <person name="Cros-Aarteil S."/>
            <person name="Calhoun S."/>
            <person name="Haridas S."/>
            <person name="Kuo A."/>
            <person name="Mondo S."/>
            <person name="Pangilinan J."/>
            <person name="Riley R."/>
            <person name="LaButti K."/>
            <person name="Andreopoulos B."/>
            <person name="Lipzen A."/>
            <person name="Chen C."/>
            <person name="Yan M."/>
            <person name="Daum C."/>
            <person name="Ng V."/>
            <person name="Clum A."/>
            <person name="Steindorff A."/>
            <person name="Ohm R.A."/>
            <person name="Martin F."/>
            <person name="Silar P."/>
            <person name="Natvig D.O."/>
            <person name="Lalanne C."/>
            <person name="Gautier V."/>
            <person name="Ament-Velasquez S.L."/>
            <person name="Kruys A."/>
            <person name="Hutchinson M.I."/>
            <person name="Powell A.J."/>
            <person name="Barry K."/>
            <person name="Miller A.N."/>
            <person name="Grigoriev I.V."/>
            <person name="Debuchy R."/>
            <person name="Gladieux P."/>
            <person name="Hiltunen Thoren M."/>
            <person name="Johannesson H."/>
        </authorList>
    </citation>
    <scope>NUCLEOTIDE SEQUENCE</scope>
    <source>
        <strain evidence="1">CBS 757.83</strain>
    </source>
</reference>
<reference evidence="1" key="2">
    <citation type="submission" date="2023-05" db="EMBL/GenBank/DDBJ databases">
        <authorList>
            <consortium name="Lawrence Berkeley National Laboratory"/>
            <person name="Steindorff A."/>
            <person name="Hensen N."/>
            <person name="Bonometti L."/>
            <person name="Westerberg I."/>
            <person name="Brannstrom I.O."/>
            <person name="Guillou S."/>
            <person name="Cros-Aarteil S."/>
            <person name="Calhoun S."/>
            <person name="Haridas S."/>
            <person name="Kuo A."/>
            <person name="Mondo S."/>
            <person name="Pangilinan J."/>
            <person name="Riley R."/>
            <person name="Labutti K."/>
            <person name="Andreopoulos B."/>
            <person name="Lipzen A."/>
            <person name="Chen C."/>
            <person name="Yanf M."/>
            <person name="Daum C."/>
            <person name="Ng V."/>
            <person name="Clum A."/>
            <person name="Ohm R."/>
            <person name="Martin F."/>
            <person name="Silar P."/>
            <person name="Natvig D."/>
            <person name="Lalanne C."/>
            <person name="Gautier V."/>
            <person name="Ament-Velasquez S.L."/>
            <person name="Kruys A."/>
            <person name="Hutchinson M.I."/>
            <person name="Powell A.J."/>
            <person name="Barry K."/>
            <person name="Miller A.N."/>
            <person name="Grigoriev I.V."/>
            <person name="Debuchy R."/>
            <person name="Gladieux P."/>
            <person name="Thoren M.H."/>
            <person name="Johannesson H."/>
        </authorList>
    </citation>
    <scope>NUCLEOTIDE SEQUENCE</scope>
    <source>
        <strain evidence="1">CBS 757.83</strain>
    </source>
</reference>
<dbReference type="AlphaFoldDB" id="A0AAN6SYV2"/>
<evidence type="ECO:0000313" key="1">
    <source>
        <dbReference type="EMBL" id="KAK4098051.1"/>
    </source>
</evidence>
<gene>
    <name evidence="1" type="ORF">N658DRAFT_252165</name>
</gene>
<accession>A0AAN6SYV2</accession>
<name>A0AAN6SYV2_9PEZI</name>
<keyword evidence="2" id="KW-1185">Reference proteome</keyword>
<dbReference type="Proteomes" id="UP001305647">
    <property type="component" value="Unassembled WGS sequence"/>
</dbReference>
<evidence type="ECO:0000313" key="2">
    <source>
        <dbReference type="Proteomes" id="UP001305647"/>
    </source>
</evidence>
<dbReference type="EMBL" id="MU863663">
    <property type="protein sequence ID" value="KAK4098051.1"/>
    <property type="molecule type" value="Genomic_DNA"/>
</dbReference>
<organism evidence="1 2">
    <name type="scientific">Parathielavia hyrcaniae</name>
    <dbReference type="NCBI Taxonomy" id="113614"/>
    <lineage>
        <taxon>Eukaryota</taxon>
        <taxon>Fungi</taxon>
        <taxon>Dikarya</taxon>
        <taxon>Ascomycota</taxon>
        <taxon>Pezizomycotina</taxon>
        <taxon>Sordariomycetes</taxon>
        <taxon>Sordariomycetidae</taxon>
        <taxon>Sordariales</taxon>
        <taxon>Chaetomiaceae</taxon>
        <taxon>Parathielavia</taxon>
    </lineage>
</organism>
<proteinExistence type="predicted"/>